<dbReference type="PANTHER" id="PTHR46573:SF1">
    <property type="entry name" value="WD REPEAT, SAM AND U-BOX DOMAIN-CONTAINING PROTEIN 1"/>
    <property type="match status" value="1"/>
</dbReference>
<dbReference type="PROSITE" id="PS51698">
    <property type="entry name" value="U_BOX"/>
    <property type="match status" value="1"/>
</dbReference>
<accession>A9V669</accession>
<reference evidence="3 4" key="1">
    <citation type="journal article" date="2008" name="Nature">
        <title>The genome of the choanoflagellate Monosiga brevicollis and the origin of metazoans.</title>
        <authorList>
            <consortium name="JGI Sequencing"/>
            <person name="King N."/>
            <person name="Westbrook M.J."/>
            <person name="Young S.L."/>
            <person name="Kuo A."/>
            <person name="Abedin M."/>
            <person name="Chapman J."/>
            <person name="Fairclough S."/>
            <person name="Hellsten U."/>
            <person name="Isogai Y."/>
            <person name="Letunic I."/>
            <person name="Marr M."/>
            <person name="Pincus D."/>
            <person name="Putnam N."/>
            <person name="Rokas A."/>
            <person name="Wright K.J."/>
            <person name="Zuzow R."/>
            <person name="Dirks W."/>
            <person name="Good M."/>
            <person name="Goodstein D."/>
            <person name="Lemons D."/>
            <person name="Li W."/>
            <person name="Lyons J.B."/>
            <person name="Morris A."/>
            <person name="Nichols S."/>
            <person name="Richter D.J."/>
            <person name="Salamov A."/>
            <person name="Bork P."/>
            <person name="Lim W.A."/>
            <person name="Manning G."/>
            <person name="Miller W.T."/>
            <person name="McGinnis W."/>
            <person name="Shapiro H."/>
            <person name="Tjian R."/>
            <person name="Grigoriev I.V."/>
            <person name="Rokhsar D."/>
        </authorList>
    </citation>
    <scope>NUCLEOTIDE SEQUENCE [LARGE SCALE GENOMIC DNA]</scope>
    <source>
        <strain evidence="4">MX1 / ATCC 50154</strain>
    </source>
</reference>
<dbReference type="EMBL" id="CH991562">
    <property type="protein sequence ID" value="EDQ86936.1"/>
    <property type="molecule type" value="Genomic_DNA"/>
</dbReference>
<dbReference type="CDD" id="cd16655">
    <property type="entry name" value="RING-Ubox_WDSUB1-like"/>
    <property type="match status" value="1"/>
</dbReference>
<evidence type="ECO:0000259" key="2">
    <source>
        <dbReference type="PROSITE" id="PS51698"/>
    </source>
</evidence>
<organism evidence="3 4">
    <name type="scientific">Monosiga brevicollis</name>
    <name type="common">Choanoflagellate</name>
    <dbReference type="NCBI Taxonomy" id="81824"/>
    <lineage>
        <taxon>Eukaryota</taxon>
        <taxon>Choanoflagellata</taxon>
        <taxon>Craspedida</taxon>
        <taxon>Salpingoecidae</taxon>
        <taxon>Monosiga</taxon>
    </lineage>
</organism>
<dbReference type="InterPro" id="IPR003613">
    <property type="entry name" value="Ubox_domain"/>
</dbReference>
<feature type="compositionally biased region" description="Low complexity" evidence="1">
    <location>
        <begin position="193"/>
        <end position="204"/>
    </location>
</feature>
<feature type="domain" description="U-box" evidence="2">
    <location>
        <begin position="118"/>
        <end position="191"/>
    </location>
</feature>
<name>A9V669_MONBE</name>
<dbReference type="InterPro" id="IPR052085">
    <property type="entry name" value="WD-SAM-U-box"/>
</dbReference>
<dbReference type="GeneID" id="5893513"/>
<dbReference type="Gene3D" id="3.30.40.10">
    <property type="entry name" value="Zinc/RING finger domain, C3HC4 (zinc finger)"/>
    <property type="match status" value="1"/>
</dbReference>
<proteinExistence type="predicted"/>
<feature type="region of interest" description="Disordered" evidence="1">
    <location>
        <begin position="1"/>
        <end position="25"/>
    </location>
</feature>
<feature type="region of interest" description="Disordered" evidence="1">
    <location>
        <begin position="192"/>
        <end position="244"/>
    </location>
</feature>
<dbReference type="SMART" id="SM00504">
    <property type="entry name" value="Ubox"/>
    <property type="match status" value="1"/>
</dbReference>
<dbReference type="RefSeq" id="XP_001748175.1">
    <property type="nucleotide sequence ID" value="XM_001748123.1"/>
</dbReference>
<evidence type="ECO:0000256" key="1">
    <source>
        <dbReference type="SAM" id="MobiDB-lite"/>
    </source>
</evidence>
<feature type="region of interest" description="Disordered" evidence="1">
    <location>
        <begin position="44"/>
        <end position="80"/>
    </location>
</feature>
<dbReference type="eggNOG" id="ENOG502SBIJ">
    <property type="taxonomic scope" value="Eukaryota"/>
</dbReference>
<gene>
    <name evidence="3" type="ORF">MONBRDRAFT_10430</name>
</gene>
<keyword evidence="4" id="KW-1185">Reference proteome</keyword>
<dbReference type="InParanoid" id="A9V669"/>
<evidence type="ECO:0000313" key="4">
    <source>
        <dbReference type="Proteomes" id="UP000001357"/>
    </source>
</evidence>
<feature type="compositionally biased region" description="Pro residues" evidence="1">
    <location>
        <begin position="1"/>
        <end position="14"/>
    </location>
</feature>
<dbReference type="SUPFAM" id="SSF57850">
    <property type="entry name" value="RING/U-box"/>
    <property type="match status" value="1"/>
</dbReference>
<protein>
    <recommendedName>
        <fullName evidence="2">U-box domain-containing protein</fullName>
    </recommendedName>
</protein>
<dbReference type="STRING" id="81824.A9V669"/>
<dbReference type="KEGG" id="mbr:MONBRDRAFT_10430"/>
<dbReference type="PANTHER" id="PTHR46573">
    <property type="entry name" value="WD REPEAT, SAM AND U-BOX DOMAIN-CONTAINING PROTEIN 1"/>
    <property type="match status" value="1"/>
</dbReference>
<evidence type="ECO:0000313" key="3">
    <source>
        <dbReference type="EMBL" id="EDQ86936.1"/>
    </source>
</evidence>
<feature type="compositionally biased region" description="Polar residues" evidence="1">
    <location>
        <begin position="231"/>
        <end position="244"/>
    </location>
</feature>
<dbReference type="GO" id="GO:0004842">
    <property type="term" value="F:ubiquitin-protein transferase activity"/>
    <property type="evidence" value="ECO:0007669"/>
    <property type="project" value="InterPro"/>
</dbReference>
<feature type="compositionally biased region" description="Pro residues" evidence="1">
    <location>
        <begin position="60"/>
        <end position="80"/>
    </location>
</feature>
<dbReference type="AlphaFoldDB" id="A9V669"/>
<dbReference type="InterPro" id="IPR013083">
    <property type="entry name" value="Znf_RING/FYVE/PHD"/>
</dbReference>
<dbReference type="Proteomes" id="UP000001357">
    <property type="component" value="Unassembled WGS sequence"/>
</dbReference>
<sequence length="244" mass="26262">MPAPPPPPTPPPLPQSSSPPARRRVVDVVSSIEEASSRRAVLQAIHHGVALSRTQQTPAPTQPPPPPMSHPVSVRPPSPPRPAPFRLVMRELLYRIPKTPSIDCVAPLTLPVLDPDAEIPAAFKCPITLDLFKDPVVAQDGHTYELEAIRHWGVEHKTSPITRRPIDVEALVPNHVLRGLIMAWAEQHAAQPSVSSSSDSSAESLEAPDPSRLGAEQAAPSYPPCPPVSPDATQPSSTHQSLYD</sequence>
<dbReference type="Pfam" id="PF04564">
    <property type="entry name" value="U-box"/>
    <property type="match status" value="1"/>
</dbReference>
<dbReference type="GO" id="GO:0016567">
    <property type="term" value="P:protein ubiquitination"/>
    <property type="evidence" value="ECO:0007669"/>
    <property type="project" value="InterPro"/>
</dbReference>